<reference evidence="2 3" key="1">
    <citation type="submission" date="2014-03" db="EMBL/GenBank/DDBJ databases">
        <title>Draft genome sequence of the novel thermoacidophilic archaea Acidianus copahuensis ALE1 strain, isolated from Copahue volcanic area in Neuquen Argentina.</title>
        <authorList>
            <person name="Urbieta M.S."/>
            <person name="Rascovan N."/>
            <person name="Castro C."/>
            <person name="Revale S."/>
            <person name="Giaveno M.A."/>
            <person name="Vazquez M.P."/>
            <person name="Donati E.R."/>
        </authorList>
    </citation>
    <scope>NUCLEOTIDE SEQUENCE [LARGE SCALE GENOMIC DNA]</scope>
    <source>
        <strain evidence="2 3">ALE1</strain>
    </source>
</reference>
<keyword evidence="1" id="KW-0472">Membrane</keyword>
<keyword evidence="3" id="KW-1185">Reference proteome</keyword>
<keyword evidence="1" id="KW-0812">Transmembrane</keyword>
<organism evidence="2 3">
    <name type="scientific">Candidatus Acidianus copahuensis</name>
    <dbReference type="NCBI Taxonomy" id="1160895"/>
    <lineage>
        <taxon>Archaea</taxon>
        <taxon>Thermoproteota</taxon>
        <taxon>Thermoprotei</taxon>
        <taxon>Sulfolobales</taxon>
        <taxon>Sulfolobaceae</taxon>
        <taxon>Acidianus</taxon>
    </lineage>
</organism>
<dbReference type="InterPro" id="IPR009844">
    <property type="entry name" value="DUF1404"/>
</dbReference>
<dbReference type="Proteomes" id="UP000024332">
    <property type="component" value="Unassembled WGS sequence"/>
</dbReference>
<protein>
    <recommendedName>
        <fullName evidence="4">DUF1404 domain-containing protein</fullName>
    </recommendedName>
</protein>
<dbReference type="Pfam" id="PF07185">
    <property type="entry name" value="DUF1404"/>
    <property type="match status" value="1"/>
</dbReference>
<feature type="transmembrane region" description="Helical" evidence="1">
    <location>
        <begin position="87"/>
        <end position="106"/>
    </location>
</feature>
<feature type="transmembrane region" description="Helical" evidence="1">
    <location>
        <begin position="118"/>
        <end position="139"/>
    </location>
</feature>
<feature type="transmembrane region" description="Helical" evidence="1">
    <location>
        <begin position="40"/>
        <end position="58"/>
    </location>
</feature>
<feature type="transmembrane region" description="Helical" evidence="1">
    <location>
        <begin position="65"/>
        <end position="81"/>
    </location>
</feature>
<feature type="transmembrane region" description="Helical" evidence="1">
    <location>
        <begin position="159"/>
        <end position="177"/>
    </location>
</feature>
<evidence type="ECO:0000313" key="2">
    <source>
        <dbReference type="EMBL" id="EZQ04933.1"/>
    </source>
</evidence>
<dbReference type="EMBL" id="JFZT01000044">
    <property type="protein sequence ID" value="EZQ04933.1"/>
    <property type="molecule type" value="Genomic_DNA"/>
</dbReference>
<gene>
    <name evidence="2" type="ORF">CM19_08185</name>
</gene>
<evidence type="ECO:0008006" key="4">
    <source>
        <dbReference type="Google" id="ProtNLM"/>
    </source>
</evidence>
<keyword evidence="1" id="KW-1133">Transmembrane helix</keyword>
<dbReference type="OrthoDB" id="43884at2157"/>
<sequence length="186" mass="21168">MHTNFRQISIKSLILPVVFVVTFVNPYVESLMFSNPIPYMLDHYALYAAGAIIGYKFFKTNFPEFILGLVPAVFWHIPLFFDLGAAFIQYRALAEITLFLGGLLAGGYISSMKLSYKLLWLAIYMLADTILSIFFILGYPQYTHTDYPFLSYTTQYLPVTGIAMFIVMNAVLVYALINIMKNASIF</sequence>
<name>A0A031LQ29_9CREN</name>
<dbReference type="RefSeq" id="WP_048099861.1">
    <property type="nucleotide sequence ID" value="NZ_JFZT01000044.1"/>
</dbReference>
<dbReference type="AlphaFoldDB" id="A0A031LQ29"/>
<evidence type="ECO:0000313" key="3">
    <source>
        <dbReference type="Proteomes" id="UP000024332"/>
    </source>
</evidence>
<proteinExistence type="predicted"/>
<comment type="caution">
    <text evidence="2">The sequence shown here is derived from an EMBL/GenBank/DDBJ whole genome shotgun (WGS) entry which is preliminary data.</text>
</comment>
<accession>A0A031LQ29</accession>
<feature type="transmembrane region" description="Helical" evidence="1">
    <location>
        <begin position="12"/>
        <end position="28"/>
    </location>
</feature>
<evidence type="ECO:0000256" key="1">
    <source>
        <dbReference type="SAM" id="Phobius"/>
    </source>
</evidence>